<dbReference type="GeneID" id="39851884"/>
<keyword evidence="9" id="KW-0732">Signal</keyword>
<dbReference type="InterPro" id="IPR026371">
    <property type="entry name" value="PGF_CTERM"/>
</dbReference>
<evidence type="ECO:0000256" key="10">
    <source>
        <dbReference type="ARBA" id="ARBA00022989"/>
    </source>
</evidence>
<evidence type="ECO:0000256" key="7">
    <source>
        <dbReference type="ARBA" id="ARBA00022601"/>
    </source>
</evidence>
<keyword evidence="11 14" id="KW-0472">Membrane</keyword>
<keyword evidence="12" id="KW-0325">Glycoprotein</keyword>
<keyword evidence="5" id="KW-0134">Cell wall</keyword>
<evidence type="ECO:0000256" key="14">
    <source>
        <dbReference type="SAM" id="Phobius"/>
    </source>
</evidence>
<feature type="domain" description="PGF-CTERM archaeal protein-sorting signal" evidence="15">
    <location>
        <begin position="787"/>
        <end position="809"/>
    </location>
</feature>
<dbReference type="Proteomes" id="UP000011690">
    <property type="component" value="Unassembled WGS sequence"/>
</dbReference>
<dbReference type="GO" id="GO:0030115">
    <property type="term" value="C:S-layer"/>
    <property type="evidence" value="ECO:0007669"/>
    <property type="project" value="UniProtKB-SubCell"/>
</dbReference>
<dbReference type="RefSeq" id="WP_006067414.1">
    <property type="nucleotide sequence ID" value="NZ_AOHY01000050.1"/>
</dbReference>
<evidence type="ECO:0000256" key="13">
    <source>
        <dbReference type="SAM" id="MobiDB-lite"/>
    </source>
</evidence>
<dbReference type="InterPro" id="IPR013783">
    <property type="entry name" value="Ig-like_fold"/>
</dbReference>
<dbReference type="PATRIC" id="fig|1227500.6.peg.3315"/>
<dbReference type="Gene3D" id="2.60.40.10">
    <property type="entry name" value="Immunoglobulins"/>
    <property type="match status" value="1"/>
</dbReference>
<evidence type="ECO:0000256" key="4">
    <source>
        <dbReference type="ARBA" id="ARBA00022475"/>
    </source>
</evidence>
<evidence type="ECO:0000313" key="16">
    <source>
        <dbReference type="EMBL" id="ELY44867.1"/>
    </source>
</evidence>
<keyword evidence="6" id="KW-0964">Secreted</keyword>
<keyword evidence="17" id="KW-1185">Reference proteome</keyword>
<evidence type="ECO:0000256" key="8">
    <source>
        <dbReference type="ARBA" id="ARBA00022692"/>
    </source>
</evidence>
<proteinExistence type="inferred from homology"/>
<evidence type="ECO:0000259" key="15">
    <source>
        <dbReference type="Pfam" id="PF18204"/>
    </source>
</evidence>
<feature type="compositionally biased region" description="Low complexity" evidence="13">
    <location>
        <begin position="561"/>
        <end position="574"/>
    </location>
</feature>
<protein>
    <recommendedName>
        <fullName evidence="15">PGF-CTERM archaeal protein-sorting signal domain-containing protein</fullName>
    </recommendedName>
</protein>
<dbReference type="GO" id="GO:0005886">
    <property type="term" value="C:plasma membrane"/>
    <property type="evidence" value="ECO:0007669"/>
    <property type="project" value="UniProtKB-SubCell"/>
</dbReference>
<gene>
    <name evidence="16" type="ORF">C494_16428</name>
</gene>
<dbReference type="PROSITE" id="PS00018">
    <property type="entry name" value="EF_HAND_1"/>
    <property type="match status" value="1"/>
</dbReference>
<feature type="transmembrane region" description="Helical" evidence="14">
    <location>
        <begin position="789"/>
        <end position="807"/>
    </location>
</feature>
<evidence type="ECO:0000256" key="5">
    <source>
        <dbReference type="ARBA" id="ARBA00022512"/>
    </source>
</evidence>
<evidence type="ECO:0000256" key="12">
    <source>
        <dbReference type="ARBA" id="ARBA00023180"/>
    </source>
</evidence>
<feature type="compositionally biased region" description="Acidic residues" evidence="13">
    <location>
        <begin position="748"/>
        <end position="786"/>
    </location>
</feature>
<dbReference type="InterPro" id="IPR018247">
    <property type="entry name" value="EF_Hand_1_Ca_BS"/>
</dbReference>
<organism evidence="16 17">
    <name type="scientific">Natronorubrum bangense JCM 10635</name>
    <dbReference type="NCBI Taxonomy" id="1227500"/>
    <lineage>
        <taxon>Archaea</taxon>
        <taxon>Methanobacteriati</taxon>
        <taxon>Methanobacteriota</taxon>
        <taxon>Stenosarchaea group</taxon>
        <taxon>Halobacteria</taxon>
        <taxon>Halobacteriales</taxon>
        <taxon>Natrialbaceae</taxon>
        <taxon>Natronorubrum</taxon>
    </lineage>
</organism>
<dbReference type="NCBIfam" id="TIGR04126">
    <property type="entry name" value="PGF_CTERM"/>
    <property type="match status" value="1"/>
</dbReference>
<dbReference type="NCBIfam" id="NF045517">
    <property type="entry name" value="halo_surf_dom"/>
    <property type="match status" value="1"/>
</dbReference>
<evidence type="ECO:0000256" key="3">
    <source>
        <dbReference type="ARBA" id="ARBA00009327"/>
    </source>
</evidence>
<sequence length="811" mass="87783">MTNETSYREKGRALFLAALMVLSVVAMSAAFAGGAAATANLDDDNYDVGPTYTDATGEDGLDGKDVWIGQEVTIGAADDADGDKIDASGVEIHEGLESDDSDRVTTVRVRDGQATFDSSNLEEGEPYHLEVSDSNWDGVEFWVESEDFDADFSSNIVSDDGDVDLEISSDRDSQYVNITAEDLDAEELADLFGEGEEFHDDDDVLTLELSDDQSITADLDGDIEAGEYDFEFDVTDSNASDTATLEVTDEDADYYFVDVDDVNQGDFAEITIGVEQVDSAMVVLHEEDIDFASAVEVTDIEDDEVVLQYNTDQPSNDSAWSVHDDYDADVGDAYHYLDGDKLEQPLPVHNWDLNVGPGADMQQDALDDDGDKTIDIDEFNDFDRDRLVVNEHAGFGDTVSSVAPADETVDDLESVDEYATESNVVAEQDHFLLTLEDFGAEAAIESLDEDEFVVEIAQTEADIRGDSTSYFNSSLDTDEEGDDDEYALSVDLLNEDADEYDGDLIFAVAADDLNYEDAEHTVTLTVSEDNDYVGDEEYEAELDIDFEERDLDWDDIESLPANDDATATGTTNVAPGTELEAEADSPSDEGGFVDYTSAVVADDNTFAAEFDLEGEEIGSLFDLTAEDDSVSSDYAAEDAVLEDLVLTEGDEEPPEEGLEWDVDVDPAEPVEGDDVDVTVSAENVGEEMENASYEFYFAGDLLLDGDIELEGEESESWTDTVEDAEAGDYEWELKVDGDVESDGTLTVAEEDEPTDDDADADAGDADADADADADDDGEADDGEDDGTPGFGVAVAVVALLAAAMLALRRQN</sequence>
<dbReference type="eggNOG" id="arCOG06273">
    <property type="taxonomic scope" value="Archaea"/>
</dbReference>
<comment type="similarity">
    <text evidence="3">Belongs to the halobacterial S-layer protein family.</text>
</comment>
<dbReference type="AlphaFoldDB" id="L9W685"/>
<dbReference type="InterPro" id="IPR026452">
    <property type="entry name" value="Surf_glycop_sig_pep"/>
</dbReference>
<feature type="region of interest" description="Disordered" evidence="13">
    <location>
        <begin position="732"/>
        <end position="789"/>
    </location>
</feature>
<comment type="caution">
    <text evidence="16">The sequence shown here is derived from an EMBL/GenBank/DDBJ whole genome shotgun (WGS) entry which is preliminary data.</text>
</comment>
<evidence type="ECO:0000256" key="11">
    <source>
        <dbReference type="ARBA" id="ARBA00023136"/>
    </source>
</evidence>
<reference evidence="16 17" key="1">
    <citation type="journal article" date="2014" name="PLoS Genet.">
        <title>Phylogenetically driven sequencing of extremely halophilic archaea reveals strategies for static and dynamic osmo-response.</title>
        <authorList>
            <person name="Becker E.A."/>
            <person name="Seitzer P.M."/>
            <person name="Tritt A."/>
            <person name="Larsen D."/>
            <person name="Krusor M."/>
            <person name="Yao A.I."/>
            <person name="Wu D."/>
            <person name="Madern D."/>
            <person name="Eisen J.A."/>
            <person name="Darling A.E."/>
            <person name="Facciotti M.T."/>
        </authorList>
    </citation>
    <scope>NUCLEOTIDE SEQUENCE [LARGE SCALE GENOMIC DNA]</scope>
    <source>
        <strain evidence="16 17">JCM 10635</strain>
    </source>
</reference>
<evidence type="ECO:0000313" key="17">
    <source>
        <dbReference type="Proteomes" id="UP000011690"/>
    </source>
</evidence>
<dbReference type="OrthoDB" id="164040at2157"/>
<dbReference type="EMBL" id="AOHY01000050">
    <property type="protein sequence ID" value="ELY44867.1"/>
    <property type="molecule type" value="Genomic_DNA"/>
</dbReference>
<evidence type="ECO:0000256" key="2">
    <source>
        <dbReference type="ARBA" id="ARBA00004237"/>
    </source>
</evidence>
<feature type="region of interest" description="Disordered" evidence="13">
    <location>
        <begin position="558"/>
        <end position="589"/>
    </location>
</feature>
<keyword evidence="4" id="KW-1003">Cell membrane</keyword>
<comment type="subcellular location">
    <subcellularLocation>
        <location evidence="1">Cell membrane</location>
    </subcellularLocation>
    <subcellularLocation>
        <location evidence="2">Secreted</location>
        <location evidence="2">Cell wall</location>
        <location evidence="2">S-layer</location>
    </subcellularLocation>
</comment>
<keyword evidence="8 14" id="KW-0812">Transmembrane</keyword>
<evidence type="ECO:0000256" key="1">
    <source>
        <dbReference type="ARBA" id="ARBA00004236"/>
    </source>
</evidence>
<dbReference type="NCBIfam" id="TIGR04207">
    <property type="entry name" value="halo_sig_pep"/>
    <property type="match status" value="1"/>
</dbReference>
<evidence type="ECO:0000256" key="9">
    <source>
        <dbReference type="ARBA" id="ARBA00022729"/>
    </source>
</evidence>
<keyword evidence="10 14" id="KW-1133">Transmembrane helix</keyword>
<accession>L9W685</accession>
<name>L9W685_9EURY</name>
<keyword evidence="7" id="KW-0701">S-layer</keyword>
<dbReference type="Pfam" id="PF18204">
    <property type="entry name" value="PGF-CTERM"/>
    <property type="match status" value="1"/>
</dbReference>
<evidence type="ECO:0000256" key="6">
    <source>
        <dbReference type="ARBA" id="ARBA00022525"/>
    </source>
</evidence>